<feature type="compositionally biased region" description="Polar residues" evidence="1">
    <location>
        <begin position="1"/>
        <end position="27"/>
    </location>
</feature>
<evidence type="ECO:0000313" key="2">
    <source>
        <dbReference type="EMBL" id="KAJ9540524.1"/>
    </source>
</evidence>
<feature type="region of interest" description="Disordered" evidence="1">
    <location>
        <begin position="1"/>
        <end position="77"/>
    </location>
</feature>
<evidence type="ECO:0000256" key="1">
    <source>
        <dbReference type="SAM" id="MobiDB-lite"/>
    </source>
</evidence>
<feature type="compositionally biased region" description="Polar residues" evidence="1">
    <location>
        <begin position="40"/>
        <end position="51"/>
    </location>
</feature>
<name>A0AA38SCP2_9ASTR</name>
<dbReference type="AlphaFoldDB" id="A0AA38SCP2"/>
<gene>
    <name evidence="2" type="ORF">OSB04_027030</name>
</gene>
<accession>A0AA38SCP2</accession>
<sequence length="77" mass="7869">MAKDTNSTPSGNSDGVAGSSSVTATTESKTDVRQKRKLDAQTNSGVSQESDGANRGYGVGSYASPIEIPDSDSTKGR</sequence>
<proteinExistence type="predicted"/>
<dbReference type="EMBL" id="JARYMX010000007">
    <property type="protein sequence ID" value="KAJ9540524.1"/>
    <property type="molecule type" value="Genomic_DNA"/>
</dbReference>
<organism evidence="2 3">
    <name type="scientific">Centaurea solstitialis</name>
    <name type="common">yellow star-thistle</name>
    <dbReference type="NCBI Taxonomy" id="347529"/>
    <lineage>
        <taxon>Eukaryota</taxon>
        <taxon>Viridiplantae</taxon>
        <taxon>Streptophyta</taxon>
        <taxon>Embryophyta</taxon>
        <taxon>Tracheophyta</taxon>
        <taxon>Spermatophyta</taxon>
        <taxon>Magnoliopsida</taxon>
        <taxon>eudicotyledons</taxon>
        <taxon>Gunneridae</taxon>
        <taxon>Pentapetalae</taxon>
        <taxon>asterids</taxon>
        <taxon>campanulids</taxon>
        <taxon>Asterales</taxon>
        <taxon>Asteraceae</taxon>
        <taxon>Carduoideae</taxon>
        <taxon>Cardueae</taxon>
        <taxon>Centaureinae</taxon>
        <taxon>Centaurea</taxon>
    </lineage>
</organism>
<reference evidence="2" key="1">
    <citation type="submission" date="2023-03" db="EMBL/GenBank/DDBJ databases">
        <title>Chromosome-scale reference genome and RAD-based genetic map of yellow starthistle (Centaurea solstitialis) reveal putative structural variation and QTLs associated with invader traits.</title>
        <authorList>
            <person name="Reatini B."/>
            <person name="Cang F.A."/>
            <person name="Jiang Q."/>
            <person name="Mckibben M.T.W."/>
            <person name="Barker M.S."/>
            <person name="Rieseberg L.H."/>
            <person name="Dlugosch K.M."/>
        </authorList>
    </citation>
    <scope>NUCLEOTIDE SEQUENCE</scope>
    <source>
        <strain evidence="2">CAN-66</strain>
        <tissue evidence="2">Leaf</tissue>
    </source>
</reference>
<protein>
    <submittedName>
        <fullName evidence="2">Uncharacterized protein</fullName>
    </submittedName>
</protein>
<comment type="caution">
    <text evidence="2">The sequence shown here is derived from an EMBL/GenBank/DDBJ whole genome shotgun (WGS) entry which is preliminary data.</text>
</comment>
<keyword evidence="3" id="KW-1185">Reference proteome</keyword>
<feature type="compositionally biased region" description="Basic and acidic residues" evidence="1">
    <location>
        <begin position="28"/>
        <end position="39"/>
    </location>
</feature>
<evidence type="ECO:0000313" key="3">
    <source>
        <dbReference type="Proteomes" id="UP001172457"/>
    </source>
</evidence>
<dbReference type="Proteomes" id="UP001172457">
    <property type="component" value="Chromosome 7"/>
</dbReference>